<reference evidence="14 15" key="1">
    <citation type="journal article" date="2014" name="PLoS ONE">
        <title>Global Analysis of Gene Expression Profiles in Physic Nut (Jatropha curcas L.) Seedlings Exposed to Salt Stress.</title>
        <authorList>
            <person name="Zhang L."/>
            <person name="Zhang C."/>
            <person name="Wu P."/>
            <person name="Chen Y."/>
            <person name="Li M."/>
            <person name="Jiang H."/>
            <person name="Wu G."/>
        </authorList>
    </citation>
    <scope>NUCLEOTIDE SEQUENCE [LARGE SCALE GENOMIC DNA]</scope>
    <source>
        <strain evidence="15">cv. GZQX0401</strain>
        <tissue evidence="14">Young leaves</tissue>
    </source>
</reference>
<keyword evidence="6 13" id="KW-0812">Transmembrane</keyword>
<dbReference type="GO" id="GO:0030497">
    <property type="term" value="P:fatty acid elongation"/>
    <property type="evidence" value="ECO:0007669"/>
    <property type="project" value="TreeGrafter"/>
</dbReference>
<evidence type="ECO:0000256" key="5">
    <source>
        <dbReference type="ARBA" id="ARBA00022516"/>
    </source>
</evidence>
<accession>A0A067LIW1</accession>
<evidence type="ECO:0000256" key="9">
    <source>
        <dbReference type="ARBA" id="ARBA00023098"/>
    </source>
</evidence>
<keyword evidence="13" id="KW-0256">Endoplasmic reticulum</keyword>
<keyword evidence="5 13" id="KW-0444">Lipid biosynthesis</keyword>
<comment type="pathway">
    <text evidence="2 13">Lipid metabolism; fatty acid biosynthesis.</text>
</comment>
<dbReference type="EMBL" id="KK914256">
    <property type="protein sequence ID" value="KDP44189.1"/>
    <property type="molecule type" value="Genomic_DNA"/>
</dbReference>
<keyword evidence="10 13" id="KW-0472">Membrane</keyword>
<dbReference type="GO" id="GO:0102158">
    <property type="term" value="F:very-long-chain (3R)-3-hydroxyacyl-CoA dehydratase activity"/>
    <property type="evidence" value="ECO:0007669"/>
    <property type="project" value="UniProtKB-EC"/>
</dbReference>
<evidence type="ECO:0000256" key="3">
    <source>
        <dbReference type="ARBA" id="ARBA00007811"/>
    </source>
</evidence>
<dbReference type="GO" id="GO:0030148">
    <property type="term" value="P:sphingolipid biosynthetic process"/>
    <property type="evidence" value="ECO:0007669"/>
    <property type="project" value="TreeGrafter"/>
</dbReference>
<feature type="transmembrane region" description="Helical" evidence="13">
    <location>
        <begin position="98"/>
        <end position="121"/>
    </location>
</feature>
<evidence type="ECO:0000256" key="13">
    <source>
        <dbReference type="RuleBase" id="RU363109"/>
    </source>
</evidence>
<proteinExistence type="inferred from homology"/>
<dbReference type="OrthoDB" id="46988at2759"/>
<keyword evidence="11 13" id="KW-0275">Fatty acid biosynthesis</keyword>
<comment type="similarity">
    <text evidence="3 13">Belongs to the very long-chain fatty acids dehydratase HACD family.</text>
</comment>
<evidence type="ECO:0000256" key="1">
    <source>
        <dbReference type="ARBA" id="ARBA00004141"/>
    </source>
</evidence>
<dbReference type="UniPathway" id="UPA00094"/>
<keyword evidence="15" id="KW-1185">Reference proteome</keyword>
<comment type="catalytic activity">
    <reaction evidence="13">
        <text>a very-long-chain (3R)-3-hydroxyacyl-CoA = a very-long-chain (2E)-enoyl-CoA + H2O</text>
        <dbReference type="Rhea" id="RHEA:45812"/>
        <dbReference type="ChEBI" id="CHEBI:15377"/>
        <dbReference type="ChEBI" id="CHEBI:83728"/>
        <dbReference type="ChEBI" id="CHEBI:85440"/>
        <dbReference type="EC" id="4.2.1.134"/>
    </reaction>
</comment>
<evidence type="ECO:0000256" key="4">
    <source>
        <dbReference type="ARBA" id="ARBA00013122"/>
    </source>
</evidence>
<comment type="function">
    <text evidence="13">Catalyzes the third of the four reactions of the long-chain fatty acids elongation cycle. This endoplasmic reticulum-bound enzymatic process, allows the addition of two carbons to the chain of long- and very long-chain fatty acids/VLCFAs per cycle. This enzyme catalyzes the dehydration of the 3-hydroxyacyl-CoA intermediate into trans-2,3-enoyl-CoA, within each cycle of fatty acid elongation. Thereby, it participates to the production of VLCFAs of different chain lengths that are involved in multiple biological processes as precursors of membrane lipids and lipid mediators.</text>
</comment>
<dbReference type="AlphaFoldDB" id="A0A067LIW1"/>
<evidence type="ECO:0000256" key="10">
    <source>
        <dbReference type="ARBA" id="ARBA00023136"/>
    </source>
</evidence>
<dbReference type="GO" id="GO:0042761">
    <property type="term" value="P:very long-chain fatty acid biosynthetic process"/>
    <property type="evidence" value="ECO:0007669"/>
    <property type="project" value="TreeGrafter"/>
</dbReference>
<evidence type="ECO:0000256" key="2">
    <source>
        <dbReference type="ARBA" id="ARBA00005194"/>
    </source>
</evidence>
<dbReference type="InterPro" id="IPR007482">
    <property type="entry name" value="Tyr_Pase-like_PTPLA"/>
</dbReference>
<evidence type="ECO:0000256" key="7">
    <source>
        <dbReference type="ARBA" id="ARBA00022832"/>
    </source>
</evidence>
<dbReference type="EC" id="4.2.1.134" evidence="4 13"/>
<evidence type="ECO:0000256" key="8">
    <source>
        <dbReference type="ARBA" id="ARBA00022989"/>
    </source>
</evidence>
<feature type="transmembrane region" description="Helical" evidence="13">
    <location>
        <begin position="50"/>
        <end position="78"/>
    </location>
</feature>
<dbReference type="KEGG" id="jcu:105628210"/>
<feature type="transmembrane region" description="Helical" evidence="13">
    <location>
        <begin position="12"/>
        <end position="29"/>
    </location>
</feature>
<dbReference type="PANTHER" id="PTHR11035">
    <property type="entry name" value="VERY-LONG-CHAIN (3R)-3-HYDROXYACYL-COA DEHYDRATASE"/>
    <property type="match status" value="1"/>
</dbReference>
<name>A0A067LIW1_JATCU</name>
<gene>
    <name evidence="14" type="ORF">JCGZ_05656</name>
</gene>
<sequence length="218" mass="25241">MKLSLPKLYLLTYNSLQAFGWTIALFRILSSFISSRSINGAYASAGELICLLQVAAFLEVIHGALGIVPSGFLFPLMQWGGRTHFVFYVRNIVEVRELPSVFITFLVWSLAEVIRYSHYALNCLGNCPSWLTYLRYTAFIVLYPIGILPGEMWLMYQGIPFAKKNHLYASLFSALPFSYTDFIKAVLMLYPFLWLRLYLHLLKQRRSKLGKHHERKRK</sequence>
<dbReference type="PANTHER" id="PTHR11035:SF35">
    <property type="entry name" value="VERY-LONG-CHAIN (3R)-3-HYDROXYACYL-COA DEHYDRATASE"/>
    <property type="match status" value="1"/>
</dbReference>
<evidence type="ECO:0000256" key="11">
    <source>
        <dbReference type="ARBA" id="ARBA00023160"/>
    </source>
</evidence>
<evidence type="ECO:0000256" key="6">
    <source>
        <dbReference type="ARBA" id="ARBA00022692"/>
    </source>
</evidence>
<keyword evidence="9 13" id="KW-0443">Lipid metabolism</keyword>
<keyword evidence="7 13" id="KW-0276">Fatty acid metabolism</keyword>
<protein>
    <recommendedName>
        <fullName evidence="4 13">Very-long-chain (3R)-3-hydroxyacyl-CoA dehydratase</fullName>
        <ecNumber evidence="4 13">4.2.1.134</ecNumber>
    </recommendedName>
</protein>
<dbReference type="STRING" id="180498.A0A067LIW1"/>
<evidence type="ECO:0000313" key="15">
    <source>
        <dbReference type="Proteomes" id="UP000027138"/>
    </source>
</evidence>
<dbReference type="GO" id="GO:0005789">
    <property type="term" value="C:endoplasmic reticulum membrane"/>
    <property type="evidence" value="ECO:0007669"/>
    <property type="project" value="UniProtKB-SubCell"/>
</dbReference>
<organism evidence="14 15">
    <name type="scientific">Jatropha curcas</name>
    <name type="common">Barbados nut</name>
    <dbReference type="NCBI Taxonomy" id="180498"/>
    <lineage>
        <taxon>Eukaryota</taxon>
        <taxon>Viridiplantae</taxon>
        <taxon>Streptophyta</taxon>
        <taxon>Embryophyta</taxon>
        <taxon>Tracheophyta</taxon>
        <taxon>Spermatophyta</taxon>
        <taxon>Magnoliopsida</taxon>
        <taxon>eudicotyledons</taxon>
        <taxon>Gunneridae</taxon>
        <taxon>Pentapetalae</taxon>
        <taxon>rosids</taxon>
        <taxon>fabids</taxon>
        <taxon>Malpighiales</taxon>
        <taxon>Euphorbiaceae</taxon>
        <taxon>Crotonoideae</taxon>
        <taxon>Jatropheae</taxon>
        <taxon>Jatropha</taxon>
    </lineage>
</organism>
<keyword evidence="8 13" id="KW-1133">Transmembrane helix</keyword>
<comment type="subcellular location">
    <subcellularLocation>
        <location evidence="13">Endoplasmic reticulum membrane</location>
        <topology evidence="13">Multi-pass membrane protein</topology>
    </subcellularLocation>
    <subcellularLocation>
        <location evidence="1">Membrane</location>
        <topology evidence="1">Multi-pass membrane protein</topology>
    </subcellularLocation>
</comment>
<keyword evidence="12 13" id="KW-0456">Lyase</keyword>
<dbReference type="Pfam" id="PF04387">
    <property type="entry name" value="PTPLA"/>
    <property type="match status" value="1"/>
</dbReference>
<evidence type="ECO:0000313" key="14">
    <source>
        <dbReference type="EMBL" id="KDP44189.1"/>
    </source>
</evidence>
<dbReference type="Proteomes" id="UP000027138">
    <property type="component" value="Unassembled WGS sequence"/>
</dbReference>
<feature type="transmembrane region" description="Helical" evidence="13">
    <location>
        <begin position="133"/>
        <end position="156"/>
    </location>
</feature>
<evidence type="ECO:0000256" key="12">
    <source>
        <dbReference type="ARBA" id="ARBA00023239"/>
    </source>
</evidence>
<feature type="transmembrane region" description="Helical" evidence="13">
    <location>
        <begin position="176"/>
        <end position="199"/>
    </location>
</feature>